<evidence type="ECO:0000313" key="2">
    <source>
        <dbReference type="Proteomes" id="UP000231252"/>
    </source>
</evidence>
<dbReference type="AlphaFoldDB" id="A0A2H0XC27"/>
<comment type="caution">
    <text evidence="1">The sequence shown here is derived from an EMBL/GenBank/DDBJ whole genome shotgun (WGS) entry which is preliminary data.</text>
</comment>
<organism evidence="1 2">
    <name type="scientific">candidate division WWE3 bacterium CG08_land_8_20_14_0_20_41_10</name>
    <dbReference type="NCBI Taxonomy" id="1975085"/>
    <lineage>
        <taxon>Bacteria</taxon>
        <taxon>Katanobacteria</taxon>
    </lineage>
</organism>
<sequence length="97" mass="11437">METKSPIEKARDIIRKNPSLIWYSKNYDGFSLASIVESILNYGTWDEFKELINAVGLEEIAKTFYEYAFRPRCNYKKMSKIYFDKLFKANVPAYSNN</sequence>
<protein>
    <submittedName>
        <fullName evidence="1">Uncharacterized protein</fullName>
    </submittedName>
</protein>
<proteinExistence type="predicted"/>
<evidence type="ECO:0000313" key="1">
    <source>
        <dbReference type="EMBL" id="PIS22365.1"/>
    </source>
</evidence>
<dbReference type="EMBL" id="PEYU01000053">
    <property type="protein sequence ID" value="PIS22365.1"/>
    <property type="molecule type" value="Genomic_DNA"/>
</dbReference>
<gene>
    <name evidence="1" type="ORF">COT50_02340</name>
</gene>
<reference evidence="2" key="1">
    <citation type="submission" date="2017-09" db="EMBL/GenBank/DDBJ databases">
        <title>Depth-based differentiation of microbial function through sediment-hosted aquifers and enrichment of novel symbionts in the deep terrestrial subsurface.</title>
        <authorList>
            <person name="Probst A.J."/>
            <person name="Ladd B."/>
            <person name="Jarett J.K."/>
            <person name="Geller-Mcgrath D.E."/>
            <person name="Sieber C.M.K."/>
            <person name="Emerson J.B."/>
            <person name="Anantharaman K."/>
            <person name="Thomas B.C."/>
            <person name="Malmstrom R."/>
            <person name="Stieglmeier M."/>
            <person name="Klingl A."/>
            <person name="Woyke T."/>
            <person name="Ryan C.M."/>
            <person name="Banfield J.F."/>
        </authorList>
    </citation>
    <scope>NUCLEOTIDE SEQUENCE [LARGE SCALE GENOMIC DNA]</scope>
</reference>
<name>A0A2H0XC27_UNCKA</name>
<dbReference type="Proteomes" id="UP000231252">
    <property type="component" value="Unassembled WGS sequence"/>
</dbReference>
<accession>A0A2H0XC27</accession>